<accession>A0A218UA73</accession>
<dbReference type="PROSITE" id="PS50294">
    <property type="entry name" value="WD_REPEATS_REGION"/>
    <property type="match status" value="2"/>
</dbReference>
<dbReference type="Gene3D" id="2.130.10.10">
    <property type="entry name" value="YVTN repeat-like/Quinoprotein amine dehydrogenase"/>
    <property type="match status" value="2"/>
</dbReference>
<organism evidence="17 18">
    <name type="scientific">Lonchura striata</name>
    <name type="common">white-rumped munia</name>
    <dbReference type="NCBI Taxonomy" id="40157"/>
    <lineage>
        <taxon>Eukaryota</taxon>
        <taxon>Metazoa</taxon>
        <taxon>Chordata</taxon>
        <taxon>Craniata</taxon>
        <taxon>Vertebrata</taxon>
        <taxon>Euteleostomi</taxon>
        <taxon>Archelosauria</taxon>
        <taxon>Archosauria</taxon>
        <taxon>Dinosauria</taxon>
        <taxon>Saurischia</taxon>
        <taxon>Theropoda</taxon>
        <taxon>Coelurosauria</taxon>
        <taxon>Aves</taxon>
        <taxon>Neognathae</taxon>
        <taxon>Neoaves</taxon>
        <taxon>Telluraves</taxon>
        <taxon>Australaves</taxon>
        <taxon>Passeriformes</taxon>
        <taxon>Passeroidea</taxon>
        <taxon>Estrildidae</taxon>
        <taxon>Estrildinae</taxon>
        <taxon>Lonchura</taxon>
    </lineage>
</organism>
<evidence type="ECO:0000256" key="9">
    <source>
        <dbReference type="ARBA" id="ARBA00022737"/>
    </source>
</evidence>
<feature type="region of interest" description="Disordered" evidence="14">
    <location>
        <begin position="2171"/>
        <end position="2259"/>
    </location>
</feature>
<evidence type="ECO:0000256" key="2">
    <source>
        <dbReference type="ARBA" id="ARBA00004496"/>
    </source>
</evidence>
<comment type="catalytic activity">
    <reaction evidence="1">
        <text>S-ubiquitinyl-[E2 ubiquitin-conjugating enzyme]-L-cysteine + [acceptor protein]-L-lysine = [E2 ubiquitin-conjugating enzyme]-L-cysteine + N(6)-ubiquitinyl-[acceptor protein]-L-lysine.</text>
        <dbReference type="EC" id="2.3.2.26"/>
    </reaction>
</comment>
<feature type="region of interest" description="Disordered" evidence="14">
    <location>
        <begin position="1303"/>
        <end position="1329"/>
    </location>
</feature>
<dbReference type="SMART" id="SM00119">
    <property type="entry name" value="HECTc"/>
    <property type="match status" value="1"/>
</dbReference>
<dbReference type="Gene3D" id="2.60.120.920">
    <property type="match status" value="1"/>
</dbReference>
<dbReference type="PROSITE" id="PS50237">
    <property type="entry name" value="HECT"/>
    <property type="match status" value="1"/>
</dbReference>
<dbReference type="SMART" id="SM00449">
    <property type="entry name" value="SPRY"/>
    <property type="match status" value="1"/>
</dbReference>
<dbReference type="InterPro" id="IPR043136">
    <property type="entry name" value="B30.2/SPRY_sf"/>
</dbReference>
<evidence type="ECO:0000313" key="17">
    <source>
        <dbReference type="EMBL" id="OWK50292.1"/>
    </source>
</evidence>
<dbReference type="Pfam" id="PF00622">
    <property type="entry name" value="SPRY"/>
    <property type="match status" value="1"/>
</dbReference>
<name>A0A218UA73_9PASE</name>
<evidence type="ECO:0000313" key="18">
    <source>
        <dbReference type="Proteomes" id="UP000197619"/>
    </source>
</evidence>
<evidence type="ECO:0000256" key="5">
    <source>
        <dbReference type="ARBA" id="ARBA00022490"/>
    </source>
</evidence>
<dbReference type="InterPro" id="IPR013320">
    <property type="entry name" value="ConA-like_dom_sf"/>
</dbReference>
<keyword evidence="9" id="KW-0677">Repeat</keyword>
<dbReference type="CDD" id="cd00078">
    <property type="entry name" value="HECTc"/>
    <property type="match status" value="1"/>
</dbReference>
<dbReference type="PROSITE" id="PS50188">
    <property type="entry name" value="B302_SPRY"/>
    <property type="match status" value="1"/>
</dbReference>
<feature type="repeat" description="RCC1" evidence="13">
    <location>
        <begin position="3723"/>
        <end position="3774"/>
    </location>
</feature>
<feature type="region of interest" description="Disordered" evidence="14">
    <location>
        <begin position="1160"/>
        <end position="1231"/>
    </location>
</feature>
<dbReference type="InterPro" id="IPR035768">
    <property type="entry name" value="SPRY_HERC1"/>
</dbReference>
<feature type="repeat" description="RCC1" evidence="13">
    <location>
        <begin position="549"/>
        <end position="600"/>
    </location>
</feature>
<dbReference type="Pfam" id="PF00415">
    <property type="entry name" value="RCC1"/>
    <property type="match status" value="7"/>
</dbReference>
<dbReference type="InterPro" id="IPR000569">
    <property type="entry name" value="HECT_dom"/>
</dbReference>
<evidence type="ECO:0000256" key="4">
    <source>
        <dbReference type="ARBA" id="ARBA00012485"/>
    </source>
</evidence>
<feature type="region of interest" description="Disordered" evidence="14">
    <location>
        <begin position="2502"/>
        <end position="2548"/>
    </location>
</feature>
<dbReference type="PRINTS" id="PR00633">
    <property type="entry name" value="RCCNDNSATION"/>
</dbReference>
<dbReference type="InterPro" id="IPR000408">
    <property type="entry name" value="Reg_chr_condens"/>
</dbReference>
<feature type="active site" description="Glycyl thioester intermediate" evidence="11">
    <location>
        <position position="4328"/>
    </location>
</feature>
<dbReference type="CDD" id="cd12881">
    <property type="entry name" value="SPRY_HERC1"/>
    <property type="match status" value="1"/>
</dbReference>
<dbReference type="SUPFAM" id="SSF50978">
    <property type="entry name" value="WD40 repeat-like"/>
    <property type="match status" value="1"/>
</dbReference>
<dbReference type="InterPro" id="IPR009091">
    <property type="entry name" value="RCC1/BLIP-II"/>
</dbReference>
<comment type="pathway">
    <text evidence="3">Protein modification; protein ubiquitination.</text>
</comment>
<feature type="compositionally biased region" description="Basic residues" evidence="14">
    <location>
        <begin position="2175"/>
        <end position="2184"/>
    </location>
</feature>
<dbReference type="SUPFAM" id="SSF56204">
    <property type="entry name" value="Hect, E3 ligase catalytic domain"/>
    <property type="match status" value="1"/>
</dbReference>
<evidence type="ECO:0000256" key="14">
    <source>
        <dbReference type="SAM" id="MobiDB-lite"/>
    </source>
</evidence>
<dbReference type="Gene3D" id="3.90.1750.10">
    <property type="entry name" value="Hect, E3 ligase catalytic domains"/>
    <property type="match status" value="1"/>
</dbReference>
<keyword evidence="8" id="KW-0808">Transferase</keyword>
<dbReference type="InterPro" id="IPR051625">
    <property type="entry name" value="Signaling_Regulatory_Domain"/>
</dbReference>
<reference evidence="17 18" key="1">
    <citation type="submission" date="2017-05" db="EMBL/GenBank/DDBJ databases">
        <title>Genome of assembly of the Bengalese finch, Lonchura striata domestica.</title>
        <authorList>
            <person name="Colquitt B.M."/>
            <person name="Brainard M.S."/>
        </authorList>
    </citation>
    <scope>NUCLEOTIDE SEQUENCE [LARGE SCALE GENOMIC DNA]</scope>
    <source>
        <strain evidence="17">White83orange57</strain>
    </source>
</reference>
<dbReference type="Pfam" id="PF13540">
    <property type="entry name" value="RCC1_2"/>
    <property type="match status" value="1"/>
</dbReference>
<dbReference type="InterPro" id="IPR036322">
    <property type="entry name" value="WD40_repeat_dom_sf"/>
</dbReference>
<dbReference type="InterPro" id="IPR035983">
    <property type="entry name" value="Hect_E3_ubiquitin_ligase"/>
</dbReference>
<proteinExistence type="predicted"/>
<comment type="caution">
    <text evidence="17">The sequence shown here is derived from an EMBL/GenBank/DDBJ whole genome shotgun (WGS) entry which is preliminary data.</text>
</comment>
<feature type="repeat" description="RCC1" evidence="13">
    <location>
        <begin position="340"/>
        <end position="389"/>
    </location>
</feature>
<keyword evidence="7 12" id="KW-0853">WD repeat</keyword>
<feature type="compositionally biased region" description="Acidic residues" evidence="14">
    <location>
        <begin position="1175"/>
        <end position="1185"/>
    </location>
</feature>
<keyword evidence="10 11" id="KW-0833">Ubl conjugation pathway</keyword>
<dbReference type="PANTHER" id="PTHR22872:SF6">
    <property type="entry name" value="E3 UBIQUITIN-PROTEIN LIGASE HERC1-RELATED"/>
    <property type="match status" value="1"/>
</dbReference>
<dbReference type="PROSITE" id="PS50012">
    <property type="entry name" value="RCC1_3"/>
    <property type="match status" value="14"/>
</dbReference>
<feature type="compositionally biased region" description="Basic and acidic residues" evidence="14">
    <location>
        <begin position="1196"/>
        <end position="1206"/>
    </location>
</feature>
<dbReference type="CDD" id="cd14401">
    <property type="entry name" value="UBA_HERC1"/>
    <property type="match status" value="1"/>
</dbReference>
<feature type="repeat" description="RCC1" evidence="13">
    <location>
        <begin position="390"/>
        <end position="444"/>
    </location>
</feature>
<dbReference type="EMBL" id="MUZQ01000573">
    <property type="protein sequence ID" value="OWK50292.1"/>
    <property type="molecule type" value="Genomic_DNA"/>
</dbReference>
<keyword evidence="18" id="KW-1185">Reference proteome</keyword>
<dbReference type="GO" id="GO:0061630">
    <property type="term" value="F:ubiquitin protein ligase activity"/>
    <property type="evidence" value="ECO:0007669"/>
    <property type="project" value="UniProtKB-EC"/>
</dbReference>
<dbReference type="PANTHER" id="PTHR22872">
    <property type="entry name" value="BTK-BINDING PROTEIN-RELATED"/>
    <property type="match status" value="1"/>
</dbReference>
<dbReference type="Gene3D" id="2.130.10.30">
    <property type="entry name" value="Regulator of chromosome condensation 1/beta-lactamase-inhibitor protein II"/>
    <property type="match status" value="2"/>
</dbReference>
<feature type="repeat" description="RCC1" evidence="13">
    <location>
        <begin position="3681"/>
        <end position="3721"/>
    </location>
</feature>
<dbReference type="Gene3D" id="3.30.2410.10">
    <property type="entry name" value="Hect, E3 ligase catalytic domain"/>
    <property type="match status" value="1"/>
</dbReference>
<evidence type="ECO:0000256" key="6">
    <source>
        <dbReference type="ARBA" id="ARBA00022553"/>
    </source>
</evidence>
<dbReference type="FunFam" id="3.30.2410.10:FF:000006">
    <property type="entry name" value="probable E3 ubiquitin-protein ligase HERC1 isoform X2"/>
    <property type="match status" value="1"/>
</dbReference>
<evidence type="ECO:0000256" key="1">
    <source>
        <dbReference type="ARBA" id="ARBA00000885"/>
    </source>
</evidence>
<dbReference type="PROSITE" id="PS00678">
    <property type="entry name" value="WD_REPEATS_1"/>
    <property type="match status" value="1"/>
</dbReference>
<feature type="compositionally biased region" description="Polar residues" evidence="14">
    <location>
        <begin position="2219"/>
        <end position="2245"/>
    </location>
</feature>
<feature type="repeat" description="WD" evidence="12">
    <location>
        <begin position="3271"/>
        <end position="3312"/>
    </location>
</feature>
<evidence type="ECO:0000256" key="11">
    <source>
        <dbReference type="PROSITE-ProRule" id="PRU00104"/>
    </source>
</evidence>
<feature type="repeat" description="RCC1" evidence="13">
    <location>
        <begin position="3775"/>
        <end position="3826"/>
    </location>
</feature>
<dbReference type="SUPFAM" id="SSF49899">
    <property type="entry name" value="Concanavalin A-like lectins/glucanases"/>
    <property type="match status" value="1"/>
</dbReference>
<feature type="domain" description="B30.2/SPRY" evidence="15">
    <location>
        <begin position="1801"/>
        <end position="1990"/>
    </location>
</feature>
<sequence>MAAMVPPVKLKWLEHLNSSWITEDSESIATREGVSVLYAKLVSNKEVVPLPQQVLCLKGPQLPDFERESLSSDEQDHYLDALLSSQLALAKMVCSDSPFAGALRKRLLVLQRVFYALSNKYHDKGKVKQQQHSPESSSGSTDVHSVSERPRSSTDALIEMGVRTGLSLLFALLRQSWMMPVAGPGLSLCNDVIYTAIEVVSSLPPLSLANESKIPPMGLDCLSQVTTFLKGVTIPNSGADTLGRRLASELLLGLAAQRGALRYLLEWIEMALGASAVVNTMEKTKLLQSPEGMISFDCFMSILTQMRRSLVCRMASDYSRTCASPDSIQTGDAPIVSETCEVYVWGSNSSHQLVEGTQEKILQPKLAPSFSDAQTIEAGQYCTFVISTDGSVRACGKGSYGRLGLGDSNNQSTLKKLTFEPHRSIKKVSSSKGSDGHTLAFTTEGEVFSWGDGDYGKLGHGNSSTQKYPKLIQGPLQGKVVVCVSAGYRHSAAVTEDGELYTWGEGDFGRLGHGDSNSRNIPTLVKDISNVGEVSCGSSHTIALSKDGRTVWSFGGGDNGKLGHGDTNRVYKPKVIEALQGMFIRKVCAGSQSSLALTSTGQVYAWGCGACLGCGSSEATALRPKLIEELAATRIVDISIGDSHCLALSHDNEVYAWGNNSMGQCGQGNSTGPITKPKKLLSNHLALALAGGVATSILGRQAGPLRNLLFRLMDSSVPDEIQEVVIETLSVGATMLLPPLRERMELLHSLLPQGPDRWESLSKGQRMQLDIILTSLQDHTHVASLLGYSSPSDTTETASMCISCGNLSDQAYAVQSSHPDTHLAEILMKTLLRNLGFYTNSSSVALLHKHLQLLLPHATDIYSRSATLLKESSWNGSVGEKLRDVIYVSAAGSMLCQIVNSLLLLPVSVARPLLSYLLDLLPPLDRLNRLLPAAALLEDQELQWPLHGGPELIDPAGVPLPQPAQSWVWLVDLERTVALLIGRCLGGMLQGPPVSPEEQDTAYWLKTPLFSDGVEMDIPHLDKCMSSLLEVALSGNEEQKPFDYKLRPEITVYVDLALGCTKEPARSLWISMQDYAVSKALLKHTSLLSQACGESRYQPGKALAEVYRCVYKVRSRLLACKNMELIQTRSSSRDRWMLDNQESADVDTQEHSFTRTIDEEAEMEEQAERDREEEHPEQEDEEEEREHEAMTAGTREVARSRDRDRMSTGTGTRVDDPPAQSQQERRISTDLTEGQDVYTAACNSVIHRCALLILGVSPAIEELQKRREDGQLQQPPSAVPEGIGLMTRSESLTAESRSIHANSSYRLMKSRSESDLSQPESDEEGYSLSGRRNVDVDLAASHRKRGAIHSQMESLSDSWVRLKHSRDWLYTSSSSFVESDFDLSRSLGIHTLIENAVSFVSGDVGNSPGFKEPEESMSTSPQASIIAMEQQQLRAELRLEALHQILVLLSGMEEKGCVPLMGSRQVPGFQSSLLLTSVRLQFLAGCFGLGTVGHAGAKGESVRLHHYQDGIRAAKRSIQIEIQVAVHKIYQQLSATLERALQANKHHIEAQQRLLLVTVFALSVHYQPVDVSLAISTGLLNVLSQLCGTDTMLGQPLQLLPKTGISQLSTALKVASTRLLQILAITTGTYADKLSPKVVQSLLDLLCSQLKNLLSQAGVMLMASFGDGEGEEGEVESKKADSNGDNEKRDFRAALRKQHAAELHLGDFLVFLRRVVSSKAIQSKMASPKWTEVLLNIASQKCCSGIPLVGNLRTRLLALHVLEAVLPACESGVEDDQMAQVVEQLFSLLSDCMWESPIAQAKHAIQIKEKEREMKLQKQGESEDEDENLPIQEVSFDPEKVQCCIVESGQILTHGSGGKGYGLASTGVTSGCYQWKFYIVKENRGNEGTCVGVSRWPVHDFNHRTTSDMWLYRAYSGNLYHNGEQTLTLSSFTQGDFITCVLDMEARTISFGKNGEVKICDMQMRGTPRDLLPGDPICSPVAAVLAEATIQLIRILHRTDRWTYCINKKMMERLNKIKTYLKEVGQKLKKSRSVQSREENEVREEKENKEEEKSKHSRHGLAELSELQLKMLCVEVWPVLAVIGGVDAGLRVGGRCVHKQTGRHATLLGVLKEGSTSAKVQWDEAEITISDTPLYNLEPCEPLPFDVARFRGLTATVLLDLTYLTGIHEDTGKQSTKRHEKKHRHDSEDKGEMDQKMEGDIGSDTRLGQSADDNKGHGATTSKSENEIASFSLEPSTLGMDSQHQPAEGRKKNHEHTVRSHDIVQSEIRAIQLSYLYLGAMKSLSVLLSCSKYAELLLIPKVLAENGHNSDCAGSPVVHEDVELRAALQFLMRHMVKRAVMRSPIKRALGLADLERAQAMIYKLVVHGLLEDQFGGRLKQEVEQQVEEGDQSQQAQTPVTTSPSASSTTSFMSSSLEDTTTATTPVTDTETVPASESPGVMPLSLLSRLSTSPPPPAIAVPLLEMGFSLRQIAKAMEATGARGEADAQNITVLAMWMIEHPGNEDDEEPQSEGTAESRHGAIVSGTGGKSGDHCYLQSSGDIPSADAPEMEEGFNALEDQIGVDFAVFDLFEAHRNQSRREGNSLQQDPGALYDFNLDEELEIDLDDEAMEAMFGQDLASDNDILGMWIPEHVCESEDREEVVVCELCESSVVSFNQHMKRNHPGCGRSANRQGYRSNGSYVDGWFGGECGSGNPYYLLCGICREKYLALKSKSKMSASERYKGQAPDLIGKQDSVYEEDWDMLDVDEDEKLTGEEEFELLAGPLGLNDRRIVPEPVQFPDSDPLGASVAMVTATNSMEETLMQIGFYIHFHSGSSCSLAAGLESLGLTDIRTLVRLMCLAAAGRAGLSTSPSIVSSCTERSRGIHSKTSKPISCLAYLSTAVGCLASNTPSAAKLLVRLCTQNLISAATGVNLTTVDDPIQRKFLPSFLRGIAEENKLVTSPNFVVTQALVALLADKGAKLRPNYDKAEIEKKGLIAHLYAHPCYDPSAVGPLELANALAACCLSSRLSSQHRQWAAQQLVCTLAAHDRDNQSAPQTLADMGGDLRKCSFIKLEAHQNRVMTCVWCNKKGLLATSGNDGTIRVWNVTKKQYSLQQTCVLNKLEGDFEEGLGSPSDLSLSLICWSISGKYLAGATEKMVNIWQVNGGKGLLDLQSHWVSALAWPEEGPPAAWTGDAPELLLIGRMDGSLALIEVVDISAMHRLELEHCYRKDVSVTCLAWFSEDRPFAVGYSDGKLLLGTKEPTEKGGVVLLDAHKDGYRKAVEVKCVFQLRGHITPVRTVAFSPDGLALVSGGLGGLMNIWSLRDGSVLQSVVIGSGAIQTAVWIPEVGVAACSNRSKDVLVVNCTSEWISSNHVLATCRTALKQQGVLGLNMAPCMRAFLERLPMMLQEQYAYEKPHVVCGDQLVHSPYMQCLASLAVGLHLDQLLCSPPVPPHHQSCVPDPSAWNPTEWAWLECFSTTIKAAEALAKGAQFPESFTVPDLEPVPEDELTLLMDNSKWINGMDEQIMSWATSRPEDWHLGGKCDVYLWGAGRHGQLAEAGRNVMIPVAAPSFSPAQQVVCGQNCTFVIQANGTVLACGEGSYGRLGQGNSDDLHVLTVISALQGFVVTQLVTSCGSDGHSMALTESGEVFSWGDGDYGKLGHGNSDRQRRPRQIEALQGEEVVQMSCGFKHSAVVTADGKLFTFGNGDYGRLGLGNTSNKKLPERVACGLNHTVAVSTDGSMVWAFGDGDYGKLGLGNSTAKSSPQKVDILCGIGIKKVACGTQFSVALTKDGHVYTFGQDRLIGLPEGRARNHNRPQQVPLLAGVFIEDIAVGAEHTLALSSTGDVYAWGSNSEGQLGLGHTNHVREPTLVTVLQGKNVRQISAGRCHSAAWTAPPVPPRAPGVSVPLQLGLPDGIPPQYGALKEVSIHTVRARLRLLYHFSDLMYSSWRLLNLSPNNQNSTSHYNAGTWGIVQGQLRPLLAPRVYTLPMVRSIGKTMVQGKNYGPQITVKRISTRGRKCKPIFVQIARQVVKLIASDLRLPSRAWKVKLVGEGADDAGGVFDDTITEMCQELETGIVDLLIPSPNATAEVGYNRDRFLFNPSACLDEHLMQFKFLGILMGVAIRTKKPLDLHLAPMVWKQLCCIPLILEDLEEVDLLYVQTLNSILHIEDSGITEENFHEMIPLDSFVGQSADGKMVPIIPGGNSIPLTFSNRKEYVERAIEYRLHEMDRQVAAVREGMSWIVPVPLLSLLTAKQLEQMVCGMPEISVEVLKKVVRYREVDEQHQLVQWFWHTLEEFSNEERVLFMRFVSGRSRLPANTADISQRFQIMKVDRPYDSLPTSQTCFFQLRLPPYSSQVIMAERLRYAINNCRSIDMDNYMLSRNVDNAEGSDTDY</sequence>
<feature type="region of interest" description="Disordered" evidence="14">
    <location>
        <begin position="125"/>
        <end position="154"/>
    </location>
</feature>
<feature type="repeat" description="RCC1" evidence="13">
    <location>
        <begin position="652"/>
        <end position="701"/>
    </location>
</feature>
<feature type="repeat" description="RCC1" evidence="13">
    <location>
        <begin position="3629"/>
        <end position="3680"/>
    </location>
</feature>
<feature type="repeat" description="RCC1" evidence="13">
    <location>
        <begin position="3574"/>
        <end position="3628"/>
    </location>
</feature>
<evidence type="ECO:0000256" key="7">
    <source>
        <dbReference type="ARBA" id="ARBA00022574"/>
    </source>
</evidence>
<dbReference type="PROSITE" id="PS00626">
    <property type="entry name" value="RCC1_2"/>
    <property type="match status" value="4"/>
</dbReference>
<dbReference type="Pfam" id="PF00632">
    <property type="entry name" value="HECT"/>
    <property type="match status" value="1"/>
</dbReference>
<dbReference type="FunFam" id="2.60.120.920:FF:000015">
    <property type="entry name" value="LOW QUALITY PROTEIN: probable E3 ubiquitin-protein ligase HERC1"/>
    <property type="match status" value="1"/>
</dbReference>
<dbReference type="STRING" id="299123.ENSLSDP00000001959"/>
<dbReference type="Gene3D" id="3.30.2160.10">
    <property type="entry name" value="Hect, E3 ligase catalytic domain"/>
    <property type="match status" value="1"/>
</dbReference>
<dbReference type="Pfam" id="PF25390">
    <property type="entry name" value="WD40_RLD"/>
    <property type="match status" value="1"/>
</dbReference>
<dbReference type="InterPro" id="IPR001870">
    <property type="entry name" value="B30.2/SPRY"/>
</dbReference>
<feature type="compositionally biased region" description="Basic and acidic residues" evidence="14">
    <location>
        <begin position="2185"/>
        <end position="2199"/>
    </location>
</feature>
<feature type="repeat" description="WD" evidence="12">
    <location>
        <begin position="3054"/>
        <end position="3095"/>
    </location>
</feature>
<feature type="repeat" description="RCC1" evidence="13">
    <location>
        <begin position="445"/>
        <end position="497"/>
    </location>
</feature>
<dbReference type="SUPFAM" id="SSF50985">
    <property type="entry name" value="RCC1/BLIP-II"/>
    <property type="match status" value="2"/>
</dbReference>
<dbReference type="Proteomes" id="UP000197619">
    <property type="component" value="Unassembled WGS sequence"/>
</dbReference>
<evidence type="ECO:0000256" key="13">
    <source>
        <dbReference type="PROSITE-ProRule" id="PRU00235"/>
    </source>
</evidence>
<evidence type="ECO:0000256" key="8">
    <source>
        <dbReference type="ARBA" id="ARBA00022679"/>
    </source>
</evidence>
<comment type="subcellular location">
    <subcellularLocation>
        <location evidence="2">Cytoplasm</location>
    </subcellularLocation>
</comment>
<dbReference type="Pfam" id="PF00400">
    <property type="entry name" value="WD40"/>
    <property type="match status" value="2"/>
</dbReference>
<dbReference type="InterPro" id="IPR058923">
    <property type="entry name" value="RCC1-like_dom"/>
</dbReference>
<keyword evidence="5" id="KW-0963">Cytoplasm</keyword>
<feature type="compositionally biased region" description="Basic and acidic residues" evidence="14">
    <location>
        <begin position="2035"/>
        <end position="2054"/>
    </location>
</feature>
<dbReference type="PROSITE" id="PS50082">
    <property type="entry name" value="WD_REPEATS_2"/>
    <property type="match status" value="2"/>
</dbReference>
<feature type="region of interest" description="Disordered" evidence="14">
    <location>
        <begin position="2381"/>
        <end position="2439"/>
    </location>
</feature>
<dbReference type="InterPro" id="IPR001680">
    <property type="entry name" value="WD40_rpt"/>
</dbReference>
<dbReference type="InterPro" id="IPR019775">
    <property type="entry name" value="WD40_repeat_CS"/>
</dbReference>
<evidence type="ECO:0000256" key="12">
    <source>
        <dbReference type="PROSITE-ProRule" id="PRU00221"/>
    </source>
</evidence>
<evidence type="ECO:0000256" key="10">
    <source>
        <dbReference type="ARBA" id="ARBA00022786"/>
    </source>
</evidence>
<feature type="region of interest" description="Disordered" evidence="14">
    <location>
        <begin position="2031"/>
        <end position="2058"/>
    </location>
</feature>
<feature type="repeat" description="RCC1" evidence="13">
    <location>
        <begin position="3525"/>
        <end position="3573"/>
    </location>
</feature>
<feature type="compositionally biased region" description="Low complexity" evidence="14">
    <location>
        <begin position="2391"/>
        <end position="2434"/>
    </location>
</feature>
<keyword evidence="6" id="KW-0597">Phosphoprotein</keyword>
<feature type="repeat" description="RCC1" evidence="13">
    <location>
        <begin position="601"/>
        <end position="651"/>
    </location>
</feature>
<dbReference type="FunFam" id="2.130.10.30:FF:000001">
    <property type="entry name" value="LOW QUALITY PROTEIN: probable E3 ubiquitin-protein ligase HERC1"/>
    <property type="match status" value="2"/>
</dbReference>
<dbReference type="EC" id="2.3.2.26" evidence="4"/>
<feature type="repeat" description="RCC1" evidence="13">
    <location>
        <begin position="3827"/>
        <end position="3878"/>
    </location>
</feature>
<dbReference type="SMART" id="SM00320">
    <property type="entry name" value="WD40"/>
    <property type="match status" value="3"/>
</dbReference>
<protein>
    <recommendedName>
        <fullName evidence="4">HECT-type E3 ubiquitin transferase</fullName>
        <ecNumber evidence="4">2.3.2.26</ecNumber>
    </recommendedName>
</protein>
<dbReference type="InterPro" id="IPR003877">
    <property type="entry name" value="SPRY_dom"/>
</dbReference>
<evidence type="ECO:0000256" key="3">
    <source>
        <dbReference type="ARBA" id="ARBA00004906"/>
    </source>
</evidence>
<evidence type="ECO:0000259" key="15">
    <source>
        <dbReference type="PROSITE" id="PS50188"/>
    </source>
</evidence>
<feature type="domain" description="HECT" evidence="16">
    <location>
        <begin position="4020"/>
        <end position="4365"/>
    </location>
</feature>
<dbReference type="InterPro" id="IPR015943">
    <property type="entry name" value="WD40/YVTN_repeat-like_dom_sf"/>
</dbReference>
<dbReference type="GO" id="GO:0005737">
    <property type="term" value="C:cytoplasm"/>
    <property type="evidence" value="ECO:0007669"/>
    <property type="project" value="UniProtKB-SubCell"/>
</dbReference>
<gene>
    <name evidence="17" type="primary">HERC1_0</name>
    <name evidence="17" type="ORF">RLOC_00001032</name>
</gene>
<evidence type="ECO:0000259" key="16">
    <source>
        <dbReference type="PROSITE" id="PS50237"/>
    </source>
</evidence>
<feature type="repeat" description="RCC1" evidence="13">
    <location>
        <begin position="498"/>
        <end position="547"/>
    </location>
</feature>
<feature type="compositionally biased region" description="Basic and acidic residues" evidence="14">
    <location>
        <begin position="2247"/>
        <end position="2259"/>
    </location>
</feature>